<name>A0AAV5T624_9BILA</name>
<evidence type="ECO:0000313" key="3">
    <source>
        <dbReference type="Proteomes" id="UP001432027"/>
    </source>
</evidence>
<keyword evidence="3" id="KW-1185">Reference proteome</keyword>
<evidence type="ECO:0000313" key="2">
    <source>
        <dbReference type="EMBL" id="GMS90976.1"/>
    </source>
</evidence>
<dbReference type="InterPro" id="IPR011333">
    <property type="entry name" value="SKP1/BTB/POZ_sf"/>
</dbReference>
<gene>
    <name evidence="2" type="ORF">PENTCL1PPCAC_13151</name>
</gene>
<accession>A0AAV5T624</accession>
<dbReference type="PANTHER" id="PTHR22744:SF14">
    <property type="entry name" value="BTB DOMAIN-CONTAINING PROTEIN-RELATED"/>
    <property type="match status" value="1"/>
</dbReference>
<feature type="domain" description="BTB" evidence="1">
    <location>
        <begin position="144"/>
        <end position="187"/>
    </location>
</feature>
<evidence type="ECO:0000259" key="1">
    <source>
        <dbReference type="PROSITE" id="PS50097"/>
    </source>
</evidence>
<comment type="caution">
    <text evidence="2">The sequence shown here is derived from an EMBL/GenBank/DDBJ whole genome shotgun (WGS) entry which is preliminary data.</text>
</comment>
<dbReference type="EMBL" id="BTSX01000003">
    <property type="protein sequence ID" value="GMS90976.1"/>
    <property type="molecule type" value="Genomic_DNA"/>
</dbReference>
<organism evidence="2 3">
    <name type="scientific">Pristionchus entomophagus</name>
    <dbReference type="NCBI Taxonomy" id="358040"/>
    <lineage>
        <taxon>Eukaryota</taxon>
        <taxon>Metazoa</taxon>
        <taxon>Ecdysozoa</taxon>
        <taxon>Nematoda</taxon>
        <taxon>Chromadorea</taxon>
        <taxon>Rhabditida</taxon>
        <taxon>Rhabditina</taxon>
        <taxon>Diplogasteromorpha</taxon>
        <taxon>Diplogasteroidea</taxon>
        <taxon>Neodiplogasteridae</taxon>
        <taxon>Pristionchus</taxon>
    </lineage>
</organism>
<proteinExistence type="predicted"/>
<dbReference type="Pfam" id="PF00651">
    <property type="entry name" value="BTB"/>
    <property type="match status" value="1"/>
</dbReference>
<sequence length="187" mass="21550">MSDPPVKKRKGSIMIDMIIDKSLKDGQTQITTHHADGFIWRLFATRVSSRHVCGWDQLKVYLGCDVDGSSELWLAKTKIQLTDQSIYCRPSTASHSFTSWRPYHNKCQIAQMNPEGIDALFVDIEFESESFVRRPILNLKSDIHDAILVLEGQKIPVDKQVLSYQSSYFNRLFYGDFKESKQDEIEL</sequence>
<dbReference type="AlphaFoldDB" id="A0AAV5T624"/>
<feature type="non-terminal residue" evidence="2">
    <location>
        <position position="187"/>
    </location>
</feature>
<dbReference type="Gene3D" id="3.30.710.10">
    <property type="entry name" value="Potassium Channel Kv1.1, Chain A"/>
    <property type="match status" value="1"/>
</dbReference>
<protein>
    <recommendedName>
        <fullName evidence="1">BTB domain-containing protein</fullName>
    </recommendedName>
</protein>
<reference evidence="2" key="1">
    <citation type="submission" date="2023-10" db="EMBL/GenBank/DDBJ databases">
        <title>Genome assembly of Pristionchus species.</title>
        <authorList>
            <person name="Yoshida K."/>
            <person name="Sommer R.J."/>
        </authorList>
    </citation>
    <scope>NUCLEOTIDE SEQUENCE</scope>
    <source>
        <strain evidence="2">RS0144</strain>
    </source>
</reference>
<dbReference type="SUPFAM" id="SSF54695">
    <property type="entry name" value="POZ domain"/>
    <property type="match status" value="1"/>
</dbReference>
<dbReference type="Proteomes" id="UP001432027">
    <property type="component" value="Unassembled WGS sequence"/>
</dbReference>
<dbReference type="PROSITE" id="PS50097">
    <property type="entry name" value="BTB"/>
    <property type="match status" value="1"/>
</dbReference>
<dbReference type="InterPro" id="IPR000210">
    <property type="entry name" value="BTB/POZ_dom"/>
</dbReference>
<dbReference type="PANTHER" id="PTHR22744">
    <property type="entry name" value="HELIX LOOP HELIX PROTEIN 21-RELATED"/>
    <property type="match status" value="1"/>
</dbReference>